<evidence type="ECO:0000259" key="1">
    <source>
        <dbReference type="Pfam" id="PF01682"/>
    </source>
</evidence>
<dbReference type="InterPro" id="IPR002602">
    <property type="entry name" value="DB"/>
</dbReference>
<dbReference type="Proteomes" id="UP000050761">
    <property type="component" value="Unassembled WGS sequence"/>
</dbReference>
<dbReference type="AlphaFoldDB" id="A0A183GE43"/>
<dbReference type="WBParaSite" id="HPBE_0002056901-mRNA-1">
    <property type="protein sequence ID" value="HPBE_0002056901-mRNA-1"/>
    <property type="gene ID" value="HPBE_0002056901"/>
</dbReference>
<accession>A0A183GE43</accession>
<reference evidence="3" key="1">
    <citation type="submission" date="2019-09" db="UniProtKB">
        <authorList>
            <consortium name="WormBaseParasite"/>
        </authorList>
    </citation>
    <scope>IDENTIFICATION</scope>
</reference>
<proteinExistence type="predicted"/>
<evidence type="ECO:0000313" key="2">
    <source>
        <dbReference type="Proteomes" id="UP000050761"/>
    </source>
</evidence>
<dbReference type="PANTHER" id="PTHR46705">
    <property type="entry name" value="PROTEIN CBG09805"/>
    <property type="match status" value="1"/>
</dbReference>
<protein>
    <submittedName>
        <fullName evidence="3">DB domain-containing protein</fullName>
    </submittedName>
</protein>
<dbReference type="PANTHER" id="PTHR46705:SF2">
    <property type="entry name" value="DOMAIN OF UNKNOWN FUNCTION DB DOMAIN-CONTAINING PROTEIN"/>
    <property type="match status" value="1"/>
</dbReference>
<dbReference type="Pfam" id="PF01682">
    <property type="entry name" value="DB"/>
    <property type="match status" value="1"/>
</dbReference>
<sequence length="116" mass="12600">LSCCKSVNVDKPCERICNFDVLNKKTLTGMFLGTDPCPQSNGLALLQCAAQSDDHKQCCISRGVHTTTAGNKCLGFCDMRPGITFQADVSMLPCWGVLGDIKTCFREHIQKKISAA</sequence>
<keyword evidence="2" id="KW-1185">Reference proteome</keyword>
<feature type="domain" description="Domain of unknown function DB" evidence="1">
    <location>
        <begin position="3"/>
        <end position="105"/>
    </location>
</feature>
<evidence type="ECO:0000313" key="3">
    <source>
        <dbReference type="WBParaSite" id="HPBE_0002056901-mRNA-1"/>
    </source>
</evidence>
<organism evidence="2 3">
    <name type="scientific">Heligmosomoides polygyrus</name>
    <name type="common">Parasitic roundworm</name>
    <dbReference type="NCBI Taxonomy" id="6339"/>
    <lineage>
        <taxon>Eukaryota</taxon>
        <taxon>Metazoa</taxon>
        <taxon>Ecdysozoa</taxon>
        <taxon>Nematoda</taxon>
        <taxon>Chromadorea</taxon>
        <taxon>Rhabditida</taxon>
        <taxon>Rhabditina</taxon>
        <taxon>Rhabditomorpha</taxon>
        <taxon>Strongyloidea</taxon>
        <taxon>Heligmosomidae</taxon>
        <taxon>Heligmosomoides</taxon>
    </lineage>
</organism>
<name>A0A183GE43_HELPZ</name>